<dbReference type="EMBL" id="KN847040">
    <property type="protein sequence ID" value="KIW35300.1"/>
    <property type="molecule type" value="Genomic_DNA"/>
</dbReference>
<reference evidence="3 4" key="1">
    <citation type="submission" date="2015-01" db="EMBL/GenBank/DDBJ databases">
        <title>The Genome Sequence of Cladophialophora immunda CBS83496.</title>
        <authorList>
            <consortium name="The Broad Institute Genomics Platform"/>
            <person name="Cuomo C."/>
            <person name="de Hoog S."/>
            <person name="Gorbushina A."/>
            <person name="Stielow B."/>
            <person name="Teixiera M."/>
            <person name="Abouelleil A."/>
            <person name="Chapman S.B."/>
            <person name="Priest M."/>
            <person name="Young S.K."/>
            <person name="Wortman J."/>
            <person name="Nusbaum C."/>
            <person name="Birren B."/>
        </authorList>
    </citation>
    <scope>NUCLEOTIDE SEQUENCE [LARGE SCALE GENOMIC DNA]</scope>
    <source>
        <strain evidence="3 4">CBS 83496</strain>
    </source>
</reference>
<feature type="transmembrane region" description="Helical" evidence="2">
    <location>
        <begin position="15"/>
        <end position="34"/>
    </location>
</feature>
<dbReference type="VEuPathDB" id="FungiDB:PV07_02003"/>
<dbReference type="AlphaFoldDB" id="A0A0D2CZ95"/>
<proteinExistence type="predicted"/>
<feature type="region of interest" description="Disordered" evidence="1">
    <location>
        <begin position="87"/>
        <end position="117"/>
    </location>
</feature>
<dbReference type="HOGENOM" id="CLU_1315264_0_0_1"/>
<keyword evidence="2" id="KW-0812">Transmembrane</keyword>
<feature type="transmembrane region" description="Helical" evidence="2">
    <location>
        <begin position="215"/>
        <end position="238"/>
    </location>
</feature>
<protein>
    <submittedName>
        <fullName evidence="3">Uncharacterized protein</fullName>
    </submittedName>
</protein>
<dbReference type="GeneID" id="27341197"/>
<evidence type="ECO:0000256" key="2">
    <source>
        <dbReference type="SAM" id="Phobius"/>
    </source>
</evidence>
<evidence type="ECO:0000256" key="1">
    <source>
        <dbReference type="SAM" id="MobiDB-lite"/>
    </source>
</evidence>
<dbReference type="Proteomes" id="UP000054466">
    <property type="component" value="Unassembled WGS sequence"/>
</dbReference>
<name>A0A0D2CZ95_9EURO</name>
<evidence type="ECO:0000313" key="4">
    <source>
        <dbReference type="Proteomes" id="UP000054466"/>
    </source>
</evidence>
<gene>
    <name evidence="3" type="ORF">PV07_02003</name>
</gene>
<keyword evidence="2" id="KW-1133">Transmembrane helix</keyword>
<dbReference type="OrthoDB" id="4158898at2759"/>
<keyword evidence="2" id="KW-0472">Membrane</keyword>
<organism evidence="3 4">
    <name type="scientific">Cladophialophora immunda</name>
    <dbReference type="NCBI Taxonomy" id="569365"/>
    <lineage>
        <taxon>Eukaryota</taxon>
        <taxon>Fungi</taxon>
        <taxon>Dikarya</taxon>
        <taxon>Ascomycota</taxon>
        <taxon>Pezizomycotina</taxon>
        <taxon>Eurotiomycetes</taxon>
        <taxon>Chaetothyriomycetidae</taxon>
        <taxon>Chaetothyriales</taxon>
        <taxon>Herpotrichiellaceae</taxon>
        <taxon>Cladophialophora</taxon>
    </lineage>
</organism>
<sequence length="250" mass="28009">MALLRWLDDTKNPTLWIIAIYPLLIFLVGLLCHFKMIHLVRTLPLVPEEPAEKAEGTGCSTTEDTSFKEYDVESATSVNDITQNPNLLAESDPAVTGPETREPPPGDGDSMPANVEHETETVSRHNHSEFIKGVLLYCLQLLLAHRVGVLISRQAHETRRLTDILIGLLSMSAVTIMLLISPAYLGNARFLTLRGYRTSEKQTFLNDPSDPWASFYAVCILSLVVPWLRLLFGFYVWWSLGEKSGCQHSN</sequence>
<evidence type="ECO:0000313" key="3">
    <source>
        <dbReference type="EMBL" id="KIW35300.1"/>
    </source>
</evidence>
<feature type="transmembrane region" description="Helical" evidence="2">
    <location>
        <begin position="164"/>
        <end position="185"/>
    </location>
</feature>
<dbReference type="RefSeq" id="XP_016255516.1">
    <property type="nucleotide sequence ID" value="XM_016388588.1"/>
</dbReference>
<keyword evidence="4" id="KW-1185">Reference proteome</keyword>
<accession>A0A0D2CZ95</accession>